<evidence type="ECO:0000313" key="11">
    <source>
        <dbReference type="Proteomes" id="UP000246050"/>
    </source>
</evidence>
<evidence type="ECO:0000313" key="10">
    <source>
        <dbReference type="EMBL" id="PWR13698.1"/>
    </source>
</evidence>
<dbReference type="Pfam" id="PF03372">
    <property type="entry name" value="Exo_endo_phos"/>
    <property type="match status" value="1"/>
</dbReference>
<dbReference type="Proteomes" id="UP000246050">
    <property type="component" value="Unassembled WGS sequence"/>
</dbReference>
<dbReference type="EMBL" id="QGKS01000256">
    <property type="protein sequence ID" value="PWR13698.1"/>
    <property type="molecule type" value="Genomic_DNA"/>
</dbReference>
<proteinExistence type="predicted"/>
<comment type="cofactor">
    <cofactor evidence="2">
        <name>Mg(2+)</name>
        <dbReference type="ChEBI" id="CHEBI:18420"/>
    </cofactor>
</comment>
<dbReference type="SUPFAM" id="SSF56219">
    <property type="entry name" value="DNase I-like"/>
    <property type="match status" value="1"/>
</dbReference>
<accession>A0A317DG25</accession>
<reference evidence="10 11" key="1">
    <citation type="submission" date="2018-05" db="EMBL/GenBank/DDBJ databases">
        <title>Micromonosporas from Atacama Desert.</title>
        <authorList>
            <person name="Carro L."/>
            <person name="Golinska P."/>
            <person name="Klenk H.-P."/>
            <person name="Goodfellow M."/>
        </authorList>
    </citation>
    <scope>NUCLEOTIDE SEQUENCE [LARGE SCALE GENOMIC DNA]</scope>
    <source>
        <strain evidence="10 11">4G51</strain>
    </source>
</reference>
<evidence type="ECO:0000256" key="5">
    <source>
        <dbReference type="ARBA" id="ARBA00022763"/>
    </source>
</evidence>
<dbReference type="GO" id="GO:0016787">
    <property type="term" value="F:hydrolase activity"/>
    <property type="evidence" value="ECO:0007669"/>
    <property type="project" value="UniProtKB-KW"/>
</dbReference>
<protein>
    <recommendedName>
        <fullName evidence="9">Endonuclease/exonuclease/phosphatase domain-containing protein</fullName>
    </recommendedName>
</protein>
<dbReference type="GO" id="GO:0006281">
    <property type="term" value="P:DNA repair"/>
    <property type="evidence" value="ECO:0007669"/>
    <property type="project" value="UniProtKB-KW"/>
</dbReference>
<evidence type="ECO:0000256" key="4">
    <source>
        <dbReference type="ARBA" id="ARBA00022723"/>
    </source>
</evidence>
<keyword evidence="5" id="KW-0227">DNA damage</keyword>
<dbReference type="Gene3D" id="3.60.10.10">
    <property type="entry name" value="Endonuclease/exonuclease/phosphatase"/>
    <property type="match status" value="1"/>
</dbReference>
<dbReference type="RefSeq" id="WP_109802970.1">
    <property type="nucleotide sequence ID" value="NZ_QGKS01000256.1"/>
</dbReference>
<evidence type="ECO:0000259" key="9">
    <source>
        <dbReference type="Pfam" id="PF03372"/>
    </source>
</evidence>
<gene>
    <name evidence="10" type="ORF">DKT69_19565</name>
</gene>
<dbReference type="PANTHER" id="PTHR15822:SF4">
    <property type="entry name" value="TYROSYL-DNA PHOSPHODIESTERASE 2"/>
    <property type="match status" value="1"/>
</dbReference>
<dbReference type="AlphaFoldDB" id="A0A317DG25"/>
<dbReference type="GO" id="GO:0046872">
    <property type="term" value="F:metal ion binding"/>
    <property type="evidence" value="ECO:0007669"/>
    <property type="project" value="UniProtKB-KW"/>
</dbReference>
<dbReference type="GO" id="GO:0004518">
    <property type="term" value="F:nuclease activity"/>
    <property type="evidence" value="ECO:0007669"/>
    <property type="project" value="UniProtKB-KW"/>
</dbReference>
<evidence type="ECO:0000256" key="1">
    <source>
        <dbReference type="ARBA" id="ARBA00001936"/>
    </source>
</evidence>
<evidence type="ECO:0000256" key="8">
    <source>
        <dbReference type="ARBA" id="ARBA00023204"/>
    </source>
</evidence>
<evidence type="ECO:0000256" key="6">
    <source>
        <dbReference type="ARBA" id="ARBA00022801"/>
    </source>
</evidence>
<evidence type="ECO:0000256" key="3">
    <source>
        <dbReference type="ARBA" id="ARBA00022722"/>
    </source>
</evidence>
<comment type="cofactor">
    <cofactor evidence="1">
        <name>Mn(2+)</name>
        <dbReference type="ChEBI" id="CHEBI:29035"/>
    </cofactor>
</comment>
<organism evidence="10 11">
    <name type="scientific">Micromonospora sicca</name>
    <dbReference type="NCBI Taxonomy" id="2202420"/>
    <lineage>
        <taxon>Bacteria</taxon>
        <taxon>Bacillati</taxon>
        <taxon>Actinomycetota</taxon>
        <taxon>Actinomycetes</taxon>
        <taxon>Micromonosporales</taxon>
        <taxon>Micromonosporaceae</taxon>
        <taxon>Micromonospora</taxon>
    </lineage>
</organism>
<dbReference type="InterPro" id="IPR005135">
    <property type="entry name" value="Endo/exonuclease/phosphatase"/>
</dbReference>
<comment type="caution">
    <text evidence="10">The sequence shown here is derived from an EMBL/GenBank/DDBJ whole genome shotgun (WGS) entry which is preliminary data.</text>
</comment>
<keyword evidence="4" id="KW-0479">Metal-binding</keyword>
<keyword evidence="8" id="KW-0234">DNA repair</keyword>
<keyword evidence="3" id="KW-0540">Nuclease</keyword>
<name>A0A317DG25_9ACTN</name>
<keyword evidence="6" id="KW-0378">Hydrolase</keyword>
<dbReference type="InterPro" id="IPR051547">
    <property type="entry name" value="TDP2-like"/>
</dbReference>
<dbReference type="PANTHER" id="PTHR15822">
    <property type="entry name" value="TRAF AND TNF RECEPTOR-ASSOCIATED PROTEIN"/>
    <property type="match status" value="1"/>
</dbReference>
<feature type="domain" description="Endonuclease/exonuclease/phosphatase" evidence="9">
    <location>
        <begin position="72"/>
        <end position="325"/>
    </location>
</feature>
<evidence type="ECO:0000256" key="7">
    <source>
        <dbReference type="ARBA" id="ARBA00022842"/>
    </source>
</evidence>
<keyword evidence="7" id="KW-0460">Magnesium</keyword>
<dbReference type="InterPro" id="IPR036691">
    <property type="entry name" value="Endo/exonu/phosph_ase_sf"/>
</dbReference>
<sequence length="341" mass="35863">MSRRQHHAVDIRERGGVAAMRSTISLPIALLLTGSLLGAAGAAAAVRWSVDDRGATVARASPAPPPIPLTVLTWNVCSKAEWRCPAGGHHRQLAAAIGEAAWARSADVLLLQEVCADLLPTLESSLGAGWTLYFRQATTASVRRGTGVTRPATCGENGGRYGQAVAVRTSRAGVDPGVSPVGGSWLVQLPSPAPKGRKWVEQRLAVCVRLRSPRLQVCGTHLSTSEQDPGGEIRAAQAARLAAEVRKGRELGYSTIVGGDFNTPPATTVTGGRQLILQPLYDEGVDCDAGRTQATFGAAKIDYILSGPGIEPLGCQAIPTRLSDHRMLAAHYRLHSEPTGA</sequence>
<evidence type="ECO:0000256" key="2">
    <source>
        <dbReference type="ARBA" id="ARBA00001946"/>
    </source>
</evidence>